<organism evidence="2">
    <name type="scientific">marine metagenome</name>
    <dbReference type="NCBI Taxonomy" id="408172"/>
    <lineage>
        <taxon>unclassified sequences</taxon>
        <taxon>metagenomes</taxon>
        <taxon>ecological metagenomes</taxon>
    </lineage>
</organism>
<evidence type="ECO:0000259" key="1">
    <source>
        <dbReference type="Pfam" id="PF05378"/>
    </source>
</evidence>
<gene>
    <name evidence="2" type="ORF">METZ01_LOCUS204763</name>
</gene>
<proteinExistence type="predicted"/>
<reference evidence="2" key="1">
    <citation type="submission" date="2018-05" db="EMBL/GenBank/DDBJ databases">
        <authorList>
            <person name="Lanie J.A."/>
            <person name="Ng W.-L."/>
            <person name="Kazmierczak K.M."/>
            <person name="Andrzejewski T.M."/>
            <person name="Davidsen T.M."/>
            <person name="Wayne K.J."/>
            <person name="Tettelin H."/>
            <person name="Glass J.I."/>
            <person name="Rusch D."/>
            <person name="Podicherti R."/>
            <person name="Tsui H.-C.T."/>
            <person name="Winkler M.E."/>
        </authorList>
    </citation>
    <scope>NUCLEOTIDE SEQUENCE</scope>
</reference>
<accession>A0A382ENF8</accession>
<sequence>MKPRWKVGIDVGGTFTDVVALDSARGETRTAKVQS</sequence>
<protein>
    <recommendedName>
        <fullName evidence="1">Hydantoinase/oxoprolinase N-terminal domain-containing protein</fullName>
    </recommendedName>
</protein>
<name>A0A382ENF8_9ZZZZ</name>
<dbReference type="AlphaFoldDB" id="A0A382ENF8"/>
<dbReference type="InterPro" id="IPR008040">
    <property type="entry name" value="Hydant_A_N"/>
</dbReference>
<feature type="domain" description="Hydantoinase/oxoprolinase N-terminal" evidence="1">
    <location>
        <begin position="6"/>
        <end position="35"/>
    </location>
</feature>
<dbReference type="Pfam" id="PF05378">
    <property type="entry name" value="Hydant_A_N"/>
    <property type="match status" value="1"/>
</dbReference>
<dbReference type="EMBL" id="UINC01045303">
    <property type="protein sequence ID" value="SVB51909.1"/>
    <property type="molecule type" value="Genomic_DNA"/>
</dbReference>
<feature type="non-terminal residue" evidence="2">
    <location>
        <position position="35"/>
    </location>
</feature>
<evidence type="ECO:0000313" key="2">
    <source>
        <dbReference type="EMBL" id="SVB51909.1"/>
    </source>
</evidence>